<dbReference type="InterPro" id="IPR001764">
    <property type="entry name" value="Glyco_hydro_3_N"/>
</dbReference>
<dbReference type="InterPro" id="IPR036962">
    <property type="entry name" value="Glyco_hydro_3_N_sf"/>
</dbReference>
<dbReference type="Gene3D" id="2.60.120.260">
    <property type="entry name" value="Galactose-binding domain-like"/>
    <property type="match status" value="1"/>
</dbReference>
<dbReference type="Proteomes" id="UP000593601">
    <property type="component" value="Chromosome"/>
</dbReference>
<dbReference type="PANTHER" id="PTHR42715:SF10">
    <property type="entry name" value="BETA-GLUCOSIDASE"/>
    <property type="match status" value="1"/>
</dbReference>
<evidence type="ECO:0000256" key="1">
    <source>
        <dbReference type="ARBA" id="ARBA00005336"/>
    </source>
</evidence>
<dbReference type="AlphaFoldDB" id="A0A7M2RI82"/>
<dbReference type="InterPro" id="IPR002772">
    <property type="entry name" value="Glyco_hydro_3_C"/>
</dbReference>
<dbReference type="InterPro" id="IPR026891">
    <property type="entry name" value="Fn3-like"/>
</dbReference>
<dbReference type="Pfam" id="PF14310">
    <property type="entry name" value="Fn3-like"/>
    <property type="match status" value="1"/>
</dbReference>
<accession>A0A7M2RI82</accession>
<name>A0A7M2RI82_9FIRM</name>
<gene>
    <name evidence="6" type="ORF">INP51_03125</name>
</gene>
<dbReference type="PRINTS" id="PR00133">
    <property type="entry name" value="GLHYDRLASE3"/>
</dbReference>
<evidence type="ECO:0000259" key="5">
    <source>
        <dbReference type="SMART" id="SM01217"/>
    </source>
</evidence>
<dbReference type="SUPFAM" id="SSF52279">
    <property type="entry name" value="Beta-D-glucan exohydrolase, C-terminal domain"/>
    <property type="match status" value="1"/>
</dbReference>
<dbReference type="PANTHER" id="PTHR42715">
    <property type="entry name" value="BETA-GLUCOSIDASE"/>
    <property type="match status" value="1"/>
</dbReference>
<evidence type="ECO:0000313" key="6">
    <source>
        <dbReference type="EMBL" id="QOV19969.1"/>
    </source>
</evidence>
<dbReference type="SMART" id="SM01217">
    <property type="entry name" value="Fn3_like"/>
    <property type="match status" value="1"/>
</dbReference>
<dbReference type="KEGG" id="bliq:INP51_03125"/>
<keyword evidence="4" id="KW-0326">Glycosidase</keyword>
<proteinExistence type="inferred from homology"/>
<reference evidence="6 7" key="1">
    <citation type="submission" date="2020-10" db="EMBL/GenBank/DDBJ databases">
        <title>Blautia liquoris sp.nov., isolated from the mud in a fermentation cellar used for the production of Chinese strong-flavoured liquor.</title>
        <authorList>
            <person name="Lu L."/>
        </authorList>
    </citation>
    <scope>NUCLEOTIDE SEQUENCE [LARGE SCALE GENOMIC DNA]</scope>
    <source>
        <strain evidence="6 7">LZLJ-3</strain>
    </source>
</reference>
<dbReference type="Gene3D" id="2.60.40.10">
    <property type="entry name" value="Immunoglobulins"/>
    <property type="match status" value="1"/>
</dbReference>
<dbReference type="RefSeq" id="WP_193736289.1">
    <property type="nucleotide sequence ID" value="NZ_CP063304.1"/>
</dbReference>
<sequence length="925" mass="101568">MSISNTENKIGIPLEGFGEASRKASCEGIVLLKNDRNMLPFLSSDNISIFGRCQIDYYRSGTGSGGAVNVEYTSNLLDALRQQKDVRINEELAAVYESWIREHPFDNGGGAWAAEPWYQEDMPVSDELAASASENSNKAIVVFGRTAGEDQDNAPVEGSFLLTREELGILHTVTKHFDQVAVVLNVSNIIDMSWLDTLEYKDHICSVLYSWQGGSEGGNACACVLSGDVNPSGKLADTIASSIDDYPSTKNFGDEKENIYQEDLYVGYRYFETFAPEKVLFPFGYGKSYTDFELRGSGFQVSGSGKDTRIKVCVEIRNKGLKYAGKEVVQLYVEAPQGALGKPSRSLAGFAKSSLLAPQESEKLQIEVSVTALASYDDSGKTGHKSCWVLEPGVYRFYLGTDVRSAEPVCDDKDTFYLNDCLVTEQLEEALAPTKSYQRIRPGQRKENGTYEIAYEETPRHTISMAERICENLPADMPITGDRGITFRDVRDKKVELSEFVAQFSKEELARIVRGEGMGSPLVTPGTASAFGGVAKSLRHYEIPAACASDGPSGIRMDSGLKATQLPIGTLLACTWNPALVEALYELEGRELLSNRVDTLLGPGINIHRNPLNGRNFEYFSEDPLLAGRFAAAVTRGIGRKGPAATVKHFACNSQEQGRNTANSVVSERALREVYLKGFELAVKEGQARSIMTSYNPINGHWSASNYDLCTTVLRRDWGYTGIVMTDWWAKMNDPVAGGTAGVTNTAAMVRAQNDLYMVVTNKGAEENAYGDNTLEAIEEGKLTTGELQRSAMNILNFILHSPVAERAEKDIAAEDGEDGLGAENIRFTTIRFLPKEQKSRQITLEQDGKYKILAKVKSDLSELAQSSTNICMNGQIVATIQSHGTDGVWNLIKVENVFLKAGEYEMTLETIKPGLEITWVDLTV</sequence>
<dbReference type="GO" id="GO:0004553">
    <property type="term" value="F:hydrolase activity, hydrolyzing O-glycosyl compounds"/>
    <property type="evidence" value="ECO:0007669"/>
    <property type="project" value="InterPro"/>
</dbReference>
<feature type="domain" description="Fibronectin type III-like" evidence="5">
    <location>
        <begin position="327"/>
        <end position="403"/>
    </location>
</feature>
<keyword evidence="7" id="KW-1185">Reference proteome</keyword>
<dbReference type="InterPro" id="IPR050288">
    <property type="entry name" value="Cellulose_deg_GH3"/>
</dbReference>
<dbReference type="Gene3D" id="3.40.50.1700">
    <property type="entry name" value="Glycoside hydrolase family 3 C-terminal domain"/>
    <property type="match status" value="1"/>
</dbReference>
<dbReference type="PROSITE" id="PS00775">
    <property type="entry name" value="GLYCOSYL_HYDROL_F3"/>
    <property type="match status" value="1"/>
</dbReference>
<dbReference type="InterPro" id="IPR013783">
    <property type="entry name" value="Ig-like_fold"/>
</dbReference>
<dbReference type="Pfam" id="PF01915">
    <property type="entry name" value="Glyco_hydro_3_C"/>
    <property type="match status" value="1"/>
</dbReference>
<dbReference type="Gene3D" id="3.20.20.300">
    <property type="entry name" value="Glycoside hydrolase, family 3, N-terminal domain"/>
    <property type="match status" value="1"/>
</dbReference>
<keyword evidence="2 4" id="KW-0378">Hydrolase</keyword>
<dbReference type="InterPro" id="IPR036881">
    <property type="entry name" value="Glyco_hydro_3_C_sf"/>
</dbReference>
<dbReference type="InterPro" id="IPR017853">
    <property type="entry name" value="GH"/>
</dbReference>
<dbReference type="EMBL" id="CP063304">
    <property type="protein sequence ID" value="QOV19969.1"/>
    <property type="molecule type" value="Genomic_DNA"/>
</dbReference>
<dbReference type="SUPFAM" id="SSF51445">
    <property type="entry name" value="(Trans)glycosidases"/>
    <property type="match status" value="1"/>
</dbReference>
<evidence type="ECO:0000313" key="7">
    <source>
        <dbReference type="Proteomes" id="UP000593601"/>
    </source>
</evidence>
<dbReference type="Pfam" id="PF00933">
    <property type="entry name" value="Glyco_hydro_3"/>
    <property type="match status" value="1"/>
</dbReference>
<keyword evidence="3" id="KW-0119">Carbohydrate metabolism</keyword>
<organism evidence="6 7">
    <name type="scientific">Blautia liquoris</name>
    <dbReference type="NCBI Taxonomy" id="2779518"/>
    <lineage>
        <taxon>Bacteria</taxon>
        <taxon>Bacillati</taxon>
        <taxon>Bacillota</taxon>
        <taxon>Clostridia</taxon>
        <taxon>Lachnospirales</taxon>
        <taxon>Lachnospiraceae</taxon>
        <taxon>Blautia</taxon>
    </lineage>
</organism>
<protein>
    <submittedName>
        <fullName evidence="6">Glycoside hydrolase family 3 C-terminal domain-containing protein</fullName>
    </submittedName>
</protein>
<evidence type="ECO:0000256" key="3">
    <source>
        <dbReference type="ARBA" id="ARBA00023277"/>
    </source>
</evidence>
<evidence type="ECO:0000256" key="2">
    <source>
        <dbReference type="ARBA" id="ARBA00022801"/>
    </source>
</evidence>
<comment type="similarity">
    <text evidence="1 4">Belongs to the glycosyl hydrolase 3 family.</text>
</comment>
<evidence type="ECO:0000256" key="4">
    <source>
        <dbReference type="RuleBase" id="RU361161"/>
    </source>
</evidence>
<dbReference type="GO" id="GO:0005975">
    <property type="term" value="P:carbohydrate metabolic process"/>
    <property type="evidence" value="ECO:0007669"/>
    <property type="project" value="InterPro"/>
</dbReference>
<dbReference type="InterPro" id="IPR019800">
    <property type="entry name" value="Glyco_hydro_3_AS"/>
</dbReference>